<evidence type="ECO:0000313" key="3">
    <source>
        <dbReference type="Proteomes" id="UP001519460"/>
    </source>
</evidence>
<organism evidence="2 3">
    <name type="scientific">Batillaria attramentaria</name>
    <dbReference type="NCBI Taxonomy" id="370345"/>
    <lineage>
        <taxon>Eukaryota</taxon>
        <taxon>Metazoa</taxon>
        <taxon>Spiralia</taxon>
        <taxon>Lophotrochozoa</taxon>
        <taxon>Mollusca</taxon>
        <taxon>Gastropoda</taxon>
        <taxon>Caenogastropoda</taxon>
        <taxon>Sorbeoconcha</taxon>
        <taxon>Cerithioidea</taxon>
        <taxon>Batillariidae</taxon>
        <taxon>Batillaria</taxon>
    </lineage>
</organism>
<sequence>MTEGHQAMQAANHLSTPVHNQPIAVNICTPHHVYKGSYGVQERQQGMGAMITLHAEVVVVVTVVVREMALSSVPLSEDSTETPGEATLSQWIPNGLEGL</sequence>
<proteinExistence type="predicted"/>
<gene>
    <name evidence="2" type="ORF">BaRGS_00001234</name>
</gene>
<comment type="caution">
    <text evidence="2">The sequence shown here is derived from an EMBL/GenBank/DDBJ whole genome shotgun (WGS) entry which is preliminary data.</text>
</comment>
<feature type="region of interest" description="Disordered" evidence="1">
    <location>
        <begin position="74"/>
        <end position="99"/>
    </location>
</feature>
<name>A0ABD0M697_9CAEN</name>
<dbReference type="AlphaFoldDB" id="A0ABD0M697"/>
<reference evidence="2 3" key="1">
    <citation type="journal article" date="2023" name="Sci. Data">
        <title>Genome assembly of the Korean intertidal mud-creeper Batillaria attramentaria.</title>
        <authorList>
            <person name="Patra A.K."/>
            <person name="Ho P.T."/>
            <person name="Jun S."/>
            <person name="Lee S.J."/>
            <person name="Kim Y."/>
            <person name="Won Y.J."/>
        </authorList>
    </citation>
    <scope>NUCLEOTIDE SEQUENCE [LARGE SCALE GENOMIC DNA]</scope>
    <source>
        <strain evidence="2">Wonlab-2016</strain>
    </source>
</reference>
<protein>
    <submittedName>
        <fullName evidence="2">Uncharacterized protein</fullName>
    </submittedName>
</protein>
<accession>A0ABD0M697</accession>
<dbReference type="EMBL" id="JACVVK020000004">
    <property type="protein sequence ID" value="KAK7507299.1"/>
    <property type="molecule type" value="Genomic_DNA"/>
</dbReference>
<evidence type="ECO:0000256" key="1">
    <source>
        <dbReference type="SAM" id="MobiDB-lite"/>
    </source>
</evidence>
<evidence type="ECO:0000313" key="2">
    <source>
        <dbReference type="EMBL" id="KAK7507299.1"/>
    </source>
</evidence>
<dbReference type="Proteomes" id="UP001519460">
    <property type="component" value="Unassembled WGS sequence"/>
</dbReference>
<keyword evidence="3" id="KW-1185">Reference proteome</keyword>